<dbReference type="Proteomes" id="UP000789405">
    <property type="component" value="Unassembled WGS sequence"/>
</dbReference>
<sequence>MTCLIPGPKKPPTEKINLYLDPLVDELKQLWAGQLFATIKYLARRMYYRALILVSCDTPAKNKISCKMMKIWTIKTELISKNQLINIQNIVNNSPPPANDILNYGAWYSYWCYAYERLNRQIASFYTSGRTVELDMFNYINQQIEIYELLYQIKPILTSIAQALNYLQKEQLSKETLAIYNYTIPKIIEFQYSITNINFFVTRSEDYPGKLIKPFSEAYLSNKNLKLLVNYYTEIYSNDNLKFYAEGQVSNNSDSYLVSKRIIRASALELGGEYFGSELIRSDL</sequence>
<dbReference type="Pfam" id="PF02992">
    <property type="entry name" value="Transposase_21"/>
    <property type="match status" value="1"/>
</dbReference>
<organism evidence="1 2">
    <name type="scientific">Dentiscutata erythropus</name>
    <dbReference type="NCBI Taxonomy" id="1348616"/>
    <lineage>
        <taxon>Eukaryota</taxon>
        <taxon>Fungi</taxon>
        <taxon>Fungi incertae sedis</taxon>
        <taxon>Mucoromycota</taxon>
        <taxon>Glomeromycotina</taxon>
        <taxon>Glomeromycetes</taxon>
        <taxon>Diversisporales</taxon>
        <taxon>Gigasporaceae</taxon>
        <taxon>Dentiscutata</taxon>
    </lineage>
</organism>
<name>A0A9N9E5Y6_9GLOM</name>
<reference evidence="1" key="1">
    <citation type="submission" date="2021-06" db="EMBL/GenBank/DDBJ databases">
        <authorList>
            <person name="Kallberg Y."/>
            <person name="Tangrot J."/>
            <person name="Rosling A."/>
        </authorList>
    </citation>
    <scope>NUCLEOTIDE SEQUENCE</scope>
    <source>
        <strain evidence="1">MA453B</strain>
    </source>
</reference>
<protein>
    <submittedName>
        <fullName evidence="1">19854_t:CDS:1</fullName>
    </submittedName>
</protein>
<dbReference type="OrthoDB" id="2431110at2759"/>
<proteinExistence type="predicted"/>
<dbReference type="AlphaFoldDB" id="A0A9N9E5Y6"/>
<dbReference type="EMBL" id="CAJVPY010006366">
    <property type="protein sequence ID" value="CAG8661359.1"/>
    <property type="molecule type" value="Genomic_DNA"/>
</dbReference>
<gene>
    <name evidence="1" type="ORF">DERYTH_LOCUS10731</name>
</gene>
<accession>A0A9N9E5Y6</accession>
<dbReference type="InterPro" id="IPR004242">
    <property type="entry name" value="Transposase_21"/>
</dbReference>
<keyword evidence="2" id="KW-1185">Reference proteome</keyword>
<feature type="non-terminal residue" evidence="1">
    <location>
        <position position="284"/>
    </location>
</feature>
<feature type="non-terminal residue" evidence="1">
    <location>
        <position position="1"/>
    </location>
</feature>
<evidence type="ECO:0000313" key="1">
    <source>
        <dbReference type="EMBL" id="CAG8661359.1"/>
    </source>
</evidence>
<evidence type="ECO:0000313" key="2">
    <source>
        <dbReference type="Proteomes" id="UP000789405"/>
    </source>
</evidence>
<comment type="caution">
    <text evidence="1">The sequence shown here is derived from an EMBL/GenBank/DDBJ whole genome shotgun (WGS) entry which is preliminary data.</text>
</comment>